<evidence type="ECO:0000313" key="9">
    <source>
        <dbReference type="EMBL" id="KTS93786.1"/>
    </source>
</evidence>
<evidence type="ECO:0000256" key="1">
    <source>
        <dbReference type="ARBA" id="ARBA00001113"/>
    </source>
</evidence>
<dbReference type="RefSeq" id="WP_058708257.1">
    <property type="nucleotide sequence ID" value="NZ_CP049115.1"/>
</dbReference>
<dbReference type="InterPro" id="IPR004701">
    <property type="entry name" value="PTS_EIIA_man-typ"/>
</dbReference>
<dbReference type="InterPro" id="IPR036618">
    <property type="entry name" value="PtsI_HPr-bd_sf"/>
</dbReference>
<sequence length="473" mass="50481">MVNLVIVSHSALLGNGVEMLARQMLTGDRCKLAVAAGIDDPDHPIGTDPVKVMAAIESVADADHVLVMMDMGSALLSAETALELLDPAIAAKVRLCAAPLVEGTLAATVSAAAGADIEKVMTVAMKALEAKQAQLGIAPDSAVASVATVNPHEDAQSVTVTVKNHHGLHVRPASRLVATLAGFDAELVLKKDNQCVTPDSLNQIALLQVRCNDQITLSARGPEAGAALEAFTSLAAENFGEQPETMSLRTTVPDTGQVQGKAVFYPLPLAQPDRRPCADEQQECRRLKQAIADTLCDLDALHKRAEANYGEAVAAIFAGHHTLLDDADMFDEACEKIRAARCCAESAWYEVLMALSQQYRQLDDAYLQARFIDIQDILHRTLCHLSGREITLPTPDVPAILIADDIFPSAVASLDVKQIKGICLREGSALSHAAIIAREAGVAFLCQQGDMLDIIQPEDRLMIDVAGQQIRSL</sequence>
<feature type="domain" description="PTS EIIA type-4" evidence="7">
    <location>
        <begin position="1"/>
        <end position="135"/>
    </location>
</feature>
<comment type="catalytic activity">
    <reaction evidence="1">
        <text>dihydroxyacetone + phosphoenolpyruvate = dihydroxyacetone phosphate + pyruvate</text>
        <dbReference type="Rhea" id="RHEA:18381"/>
        <dbReference type="ChEBI" id="CHEBI:15361"/>
        <dbReference type="ChEBI" id="CHEBI:16016"/>
        <dbReference type="ChEBI" id="CHEBI:57642"/>
        <dbReference type="ChEBI" id="CHEBI:58702"/>
        <dbReference type="EC" id="2.7.1.121"/>
    </reaction>
</comment>
<dbReference type="PANTHER" id="PTHR38594">
    <property type="entry name" value="PEP-DEPENDENT DIHYDROXYACETONE KINASE, PHOSPHORYL DONOR SUBUNIT DHAM"/>
    <property type="match status" value="1"/>
</dbReference>
<dbReference type="EC" id="2.7.1.121" evidence="4"/>
<dbReference type="GeneID" id="61254263"/>
<dbReference type="PANTHER" id="PTHR38594:SF1">
    <property type="entry name" value="PEP-DEPENDENT DIHYDROXYACETONE KINASE, PHOSPHORYL DONOR SUBUNIT DHAM"/>
    <property type="match status" value="1"/>
</dbReference>
<dbReference type="InterPro" id="IPR036637">
    <property type="entry name" value="Phosphohistidine_dom_sf"/>
</dbReference>
<evidence type="ECO:0000256" key="3">
    <source>
        <dbReference type="ARBA" id="ARBA00007837"/>
    </source>
</evidence>
<comment type="caution">
    <text evidence="9">The sequence shown here is derived from an EMBL/GenBank/DDBJ whole genome shotgun (WGS) entry which is preliminary data.</text>
</comment>
<dbReference type="InterPro" id="IPR036662">
    <property type="entry name" value="PTS_EIIA_man-typ_sf"/>
</dbReference>
<comment type="function">
    <text evidence="2">Component of the dihydroxyacetone kinase complex, which is responsible for the phosphoenolpyruvate (PEP)-dependent phosphorylation of dihydroxyacetone. DhaM serves as the phosphoryl donor. Is phosphorylated by phosphoenolpyruvate in an EI- and HPr-dependent reaction, and a phosphorelay system on histidine residues finally leads to phosphoryl transfer to DhaL and dihydroxyacetone.</text>
</comment>
<dbReference type="Gene3D" id="3.30.1340.10">
    <property type="entry name" value="HPr-like"/>
    <property type="match status" value="1"/>
</dbReference>
<dbReference type="Pfam" id="PF00391">
    <property type="entry name" value="PEP-utilizers"/>
    <property type="match status" value="1"/>
</dbReference>
<dbReference type="SUPFAM" id="SSF53062">
    <property type="entry name" value="PTS system fructose IIA component-like"/>
    <property type="match status" value="1"/>
</dbReference>
<dbReference type="SUPFAM" id="SSF47831">
    <property type="entry name" value="Enzyme I of the PEP:sugar phosphotransferase system HPr-binding (sub)domain"/>
    <property type="match status" value="1"/>
</dbReference>
<dbReference type="CDD" id="cd00367">
    <property type="entry name" value="PTS-HPr_like"/>
    <property type="match status" value="1"/>
</dbReference>
<dbReference type="InterPro" id="IPR035895">
    <property type="entry name" value="HPr-like_sf"/>
</dbReference>
<gene>
    <name evidence="9" type="ORF">RSA13_20665</name>
</gene>
<dbReference type="PROSITE" id="PS00369">
    <property type="entry name" value="PTS_HPR_HIS"/>
    <property type="match status" value="1"/>
</dbReference>
<dbReference type="PROSITE" id="PS51350">
    <property type="entry name" value="PTS_HPR_DOM"/>
    <property type="match status" value="1"/>
</dbReference>
<dbReference type="AlphaFoldDB" id="A0AB34VA74"/>
<dbReference type="Gene3D" id="1.10.274.10">
    <property type="entry name" value="PtsI, HPr-binding domain"/>
    <property type="match status" value="1"/>
</dbReference>
<accession>A0AB34VA74</accession>
<dbReference type="Pfam" id="PF03610">
    <property type="entry name" value="EIIA-man"/>
    <property type="match status" value="1"/>
</dbReference>
<dbReference type="Gene3D" id="3.40.50.510">
    <property type="entry name" value="Phosphotransferase system, mannose-type IIA component"/>
    <property type="match status" value="1"/>
</dbReference>
<dbReference type="GO" id="GO:0009401">
    <property type="term" value="P:phosphoenolpyruvate-dependent sugar phosphotransferase system"/>
    <property type="evidence" value="ECO:0007669"/>
    <property type="project" value="InterPro"/>
</dbReference>
<dbReference type="SUPFAM" id="SSF52009">
    <property type="entry name" value="Phosphohistidine domain"/>
    <property type="match status" value="1"/>
</dbReference>
<evidence type="ECO:0000256" key="2">
    <source>
        <dbReference type="ARBA" id="ARBA00002788"/>
    </source>
</evidence>
<dbReference type="InterPro" id="IPR008279">
    <property type="entry name" value="PEP-util_enz_mobile_dom"/>
</dbReference>
<comment type="subunit">
    <text evidence="6">Homodimer. The dihydroxyacetone kinase complex is composed of a homodimer of DhaM, a homodimer of DhaK and the subunit DhaL.</text>
</comment>
<organism evidence="9 10">
    <name type="scientific">Pantoea stewartii</name>
    <dbReference type="NCBI Taxonomy" id="66269"/>
    <lineage>
        <taxon>Bacteria</taxon>
        <taxon>Pseudomonadati</taxon>
        <taxon>Pseudomonadota</taxon>
        <taxon>Gammaproteobacteria</taxon>
        <taxon>Enterobacterales</taxon>
        <taxon>Erwiniaceae</taxon>
        <taxon>Pantoea</taxon>
    </lineage>
</organism>
<evidence type="ECO:0000256" key="4">
    <source>
        <dbReference type="ARBA" id="ARBA00012095"/>
    </source>
</evidence>
<evidence type="ECO:0000313" key="10">
    <source>
        <dbReference type="Proteomes" id="UP000072520"/>
    </source>
</evidence>
<dbReference type="GO" id="GO:0016020">
    <property type="term" value="C:membrane"/>
    <property type="evidence" value="ECO:0007669"/>
    <property type="project" value="InterPro"/>
</dbReference>
<dbReference type="PRINTS" id="PR00107">
    <property type="entry name" value="PHOSPHOCPHPR"/>
</dbReference>
<keyword evidence="5" id="KW-0808">Transferase</keyword>
<dbReference type="NCBIfam" id="TIGR01003">
    <property type="entry name" value="PTS_HPr_family"/>
    <property type="match status" value="1"/>
</dbReference>
<dbReference type="Pfam" id="PF05524">
    <property type="entry name" value="PEP-utilisers_N"/>
    <property type="match status" value="1"/>
</dbReference>
<dbReference type="InterPro" id="IPR001020">
    <property type="entry name" value="PTS_HPr_His_P_site"/>
</dbReference>
<dbReference type="Pfam" id="PF00381">
    <property type="entry name" value="PTS-HPr"/>
    <property type="match status" value="1"/>
</dbReference>
<reference evidence="9 10" key="1">
    <citation type="journal article" date="2016" name="Front. Microbiol.">
        <title>Genomic Resource of Rice Seed Associated Bacteria.</title>
        <authorList>
            <person name="Midha S."/>
            <person name="Bansal K."/>
            <person name="Sharma S."/>
            <person name="Kumar N."/>
            <person name="Patil P.P."/>
            <person name="Chaudhry V."/>
            <person name="Patil P.B."/>
        </authorList>
    </citation>
    <scope>NUCLEOTIDE SEQUENCE [LARGE SCALE GENOMIC DNA]</scope>
    <source>
        <strain evidence="9 10">RSA13</strain>
    </source>
</reference>
<dbReference type="GO" id="GO:0047324">
    <property type="term" value="F:phosphoenolpyruvate-glycerone phosphotransferase activity"/>
    <property type="evidence" value="ECO:0007669"/>
    <property type="project" value="UniProtKB-EC"/>
</dbReference>
<dbReference type="InterPro" id="IPR039643">
    <property type="entry name" value="DhaM"/>
</dbReference>
<dbReference type="GO" id="GO:0019563">
    <property type="term" value="P:glycerol catabolic process"/>
    <property type="evidence" value="ECO:0007669"/>
    <property type="project" value="InterPro"/>
</dbReference>
<dbReference type="SUPFAM" id="SSF55594">
    <property type="entry name" value="HPr-like"/>
    <property type="match status" value="1"/>
</dbReference>
<dbReference type="NCBIfam" id="TIGR02364">
    <property type="entry name" value="dha_pts"/>
    <property type="match status" value="1"/>
</dbReference>
<dbReference type="InterPro" id="IPR012844">
    <property type="entry name" value="DhaM_N"/>
</dbReference>
<feature type="domain" description="HPr" evidence="8">
    <location>
        <begin position="155"/>
        <end position="242"/>
    </location>
</feature>
<comment type="similarity">
    <text evidence="3">Belongs to the PEP-utilizing enzyme family.</text>
</comment>
<proteinExistence type="inferred from homology"/>
<evidence type="ECO:0000259" key="8">
    <source>
        <dbReference type="PROSITE" id="PS51350"/>
    </source>
</evidence>
<evidence type="ECO:0000259" key="7">
    <source>
        <dbReference type="PROSITE" id="PS51096"/>
    </source>
</evidence>
<dbReference type="PROSITE" id="PS51096">
    <property type="entry name" value="PTS_EIIA_TYPE_4"/>
    <property type="match status" value="1"/>
</dbReference>
<evidence type="ECO:0000256" key="6">
    <source>
        <dbReference type="ARBA" id="ARBA00046577"/>
    </source>
</evidence>
<dbReference type="InterPro" id="IPR008731">
    <property type="entry name" value="PTS_EIN"/>
</dbReference>
<evidence type="ECO:0000256" key="5">
    <source>
        <dbReference type="ARBA" id="ARBA00022679"/>
    </source>
</evidence>
<dbReference type="Gene3D" id="3.50.30.10">
    <property type="entry name" value="Phosphohistidine domain"/>
    <property type="match status" value="1"/>
</dbReference>
<name>A0AB34VA74_9GAMM</name>
<dbReference type="NCBIfam" id="NF008478">
    <property type="entry name" value="PRK11377.1"/>
    <property type="match status" value="1"/>
</dbReference>
<dbReference type="EMBL" id="LDSI01000032">
    <property type="protein sequence ID" value="KTS93786.1"/>
    <property type="molecule type" value="Genomic_DNA"/>
</dbReference>
<dbReference type="Proteomes" id="UP000072520">
    <property type="component" value="Unassembled WGS sequence"/>
</dbReference>
<dbReference type="InterPro" id="IPR000032">
    <property type="entry name" value="HPr-like"/>
</dbReference>
<protein>
    <recommendedName>
        <fullName evidence="4">phosphoenolpyruvate--glycerone phosphotransferase</fullName>
        <ecNumber evidence="4">2.7.1.121</ecNumber>
    </recommendedName>
</protein>